<organism evidence="1 2">
    <name type="scientific">Plasmodium gonderi</name>
    <dbReference type="NCBI Taxonomy" id="77519"/>
    <lineage>
        <taxon>Eukaryota</taxon>
        <taxon>Sar</taxon>
        <taxon>Alveolata</taxon>
        <taxon>Apicomplexa</taxon>
        <taxon>Aconoidasida</taxon>
        <taxon>Haemosporida</taxon>
        <taxon>Plasmodiidae</taxon>
        <taxon>Plasmodium</taxon>
        <taxon>Plasmodium (Plasmodium)</taxon>
    </lineage>
</organism>
<keyword evidence="2" id="KW-1185">Reference proteome</keyword>
<dbReference type="AlphaFoldDB" id="A0A1Y1JPX1"/>
<name>A0A1Y1JPX1_PLAGO</name>
<comment type="caution">
    <text evidence="1">The sequence shown here is derived from an EMBL/GenBank/DDBJ whole genome shotgun (WGS) entry which is preliminary data.</text>
</comment>
<evidence type="ECO:0000313" key="1">
    <source>
        <dbReference type="EMBL" id="GAW84260.1"/>
    </source>
</evidence>
<dbReference type="Proteomes" id="UP000195521">
    <property type="component" value="Unassembled WGS sequence"/>
</dbReference>
<dbReference type="RefSeq" id="XP_028546849.1">
    <property type="nucleotide sequence ID" value="XM_028691048.1"/>
</dbReference>
<protein>
    <submittedName>
        <fullName evidence="1">Variable surface protein</fullName>
    </submittedName>
</protein>
<accession>A0A1Y1JPX1</accession>
<reference evidence="2" key="1">
    <citation type="submission" date="2017-04" db="EMBL/GenBank/DDBJ databases">
        <title>Plasmodium gonderi genome.</title>
        <authorList>
            <person name="Arisue N."/>
            <person name="Honma H."/>
            <person name="Kawai S."/>
            <person name="Tougan T."/>
            <person name="Tanabe K."/>
            <person name="Horii T."/>
        </authorList>
    </citation>
    <scope>NUCLEOTIDE SEQUENCE [LARGE SCALE GENOMIC DNA]</scope>
    <source>
        <strain evidence="2">ATCC 30045</strain>
    </source>
</reference>
<proteinExistence type="predicted"/>
<dbReference type="EMBL" id="BDQF01000202">
    <property type="protein sequence ID" value="GAW84260.1"/>
    <property type="molecule type" value="Genomic_DNA"/>
</dbReference>
<gene>
    <name evidence="1" type="ORF">PGO_001990</name>
</gene>
<dbReference type="GeneID" id="39745068"/>
<evidence type="ECO:0000313" key="2">
    <source>
        <dbReference type="Proteomes" id="UP000195521"/>
    </source>
</evidence>
<sequence>MIFVIDKKEDNYSKYIKEVCIKWFPYLYNIHYNLGKSAKIKEGLQYLYYWLYNSDYSKYGIEIGNNRELYMKLIKRYSDTSIAQRITPSLPQDLSDEEWIKLIDICDFNTKINYIKSSLSEPPMKERFCQDANTLIEKYMHHIVKCKSGDDHYFCNAFNNAVNKVKQLMLINVCDHFRCYYIFIYNNIFILIYLKEKMNYLKIIFLIHNVFLNIELFYPT</sequence>